<reference evidence="2 5" key="2">
    <citation type="submission" date="2021-08" db="EMBL/GenBank/DDBJ databases">
        <title>Complete genome sequence of the strain Aneurinibacillus thermoaerophilus CCM 8960.</title>
        <authorList>
            <person name="Musilova J."/>
            <person name="Kourilova X."/>
            <person name="Pernicova I."/>
            <person name="Bezdicek M."/>
            <person name="Lengerova M."/>
            <person name="Obruca S."/>
            <person name="Sedlar K."/>
        </authorList>
    </citation>
    <scope>NUCLEOTIDE SEQUENCE [LARGE SCALE GENOMIC DNA]</scope>
    <source>
        <strain evidence="2 5">CCM 8960</strain>
    </source>
</reference>
<keyword evidence="5" id="KW-1185">Reference proteome</keyword>
<dbReference type="EMBL" id="FNDE01000026">
    <property type="protein sequence ID" value="SDH46040.1"/>
    <property type="molecule type" value="Genomic_DNA"/>
</dbReference>
<proteinExistence type="predicted"/>
<dbReference type="GeneID" id="97142854"/>
<keyword evidence="1" id="KW-0472">Membrane</keyword>
<organism evidence="3 4">
    <name type="scientific">Aneurinibacillus thermoaerophilus</name>
    <dbReference type="NCBI Taxonomy" id="143495"/>
    <lineage>
        <taxon>Bacteria</taxon>
        <taxon>Bacillati</taxon>
        <taxon>Bacillota</taxon>
        <taxon>Bacilli</taxon>
        <taxon>Bacillales</taxon>
        <taxon>Paenibacillaceae</taxon>
        <taxon>Aneurinibacillus group</taxon>
        <taxon>Aneurinibacillus</taxon>
    </lineage>
</organism>
<sequence>MILILACLLFVVYFVVKVRQFSKDKEWKDLFVFVVLSVIASYFVLVFMFNWGVGYPIRYLHSITGPIAHRVFPAIFGIEM</sequence>
<gene>
    <name evidence="2" type="ORF">K3F53_15840</name>
    <name evidence="3" type="ORF">SAMN04489735_102627</name>
</gene>
<dbReference type="Proteomes" id="UP000826616">
    <property type="component" value="Chromosome"/>
</dbReference>
<feature type="transmembrane region" description="Helical" evidence="1">
    <location>
        <begin position="30"/>
        <end position="53"/>
    </location>
</feature>
<dbReference type="AlphaFoldDB" id="A0A1G8CMH3"/>
<evidence type="ECO:0000313" key="4">
    <source>
        <dbReference type="Proteomes" id="UP000198956"/>
    </source>
</evidence>
<protein>
    <submittedName>
        <fullName evidence="3">Uncharacterized protein</fullName>
    </submittedName>
</protein>
<evidence type="ECO:0000313" key="2">
    <source>
        <dbReference type="EMBL" id="QYY42307.1"/>
    </source>
</evidence>
<dbReference type="RefSeq" id="WP_057897692.1">
    <property type="nucleotide sequence ID" value="NZ_CP080764.1"/>
</dbReference>
<name>A0A1G8CMH3_ANETH</name>
<dbReference type="EMBL" id="CP080764">
    <property type="protein sequence ID" value="QYY42307.1"/>
    <property type="molecule type" value="Genomic_DNA"/>
</dbReference>
<evidence type="ECO:0000313" key="3">
    <source>
        <dbReference type="EMBL" id="SDH46040.1"/>
    </source>
</evidence>
<dbReference type="OrthoDB" id="2680445at2"/>
<accession>A0A1G8CMH3</accession>
<keyword evidence="1" id="KW-1133">Transmembrane helix</keyword>
<keyword evidence="1" id="KW-0812">Transmembrane</keyword>
<evidence type="ECO:0000313" key="5">
    <source>
        <dbReference type="Proteomes" id="UP000826616"/>
    </source>
</evidence>
<reference evidence="3 4" key="1">
    <citation type="submission" date="2016-10" db="EMBL/GenBank/DDBJ databases">
        <authorList>
            <person name="de Groot N.N."/>
        </authorList>
    </citation>
    <scope>NUCLEOTIDE SEQUENCE [LARGE SCALE GENOMIC DNA]</scope>
    <source>
        <strain evidence="3 4">L 420-91</strain>
    </source>
</reference>
<evidence type="ECO:0000256" key="1">
    <source>
        <dbReference type="SAM" id="Phobius"/>
    </source>
</evidence>
<dbReference type="Proteomes" id="UP000198956">
    <property type="component" value="Unassembled WGS sequence"/>
</dbReference>